<dbReference type="Gene3D" id="3.30.300.30">
    <property type="match status" value="1"/>
</dbReference>
<dbReference type="InterPro" id="IPR025110">
    <property type="entry name" value="AMP-bd_C"/>
</dbReference>
<dbReference type="Pfam" id="PF00501">
    <property type="entry name" value="AMP-binding"/>
    <property type="match status" value="1"/>
</dbReference>
<dbReference type="PROSITE" id="PS00455">
    <property type="entry name" value="AMP_BINDING"/>
    <property type="match status" value="1"/>
</dbReference>
<dbReference type="InterPro" id="IPR020845">
    <property type="entry name" value="AMP-binding_CS"/>
</dbReference>
<evidence type="ECO:0000259" key="4">
    <source>
        <dbReference type="Pfam" id="PF13193"/>
    </source>
</evidence>
<accession>A0ABQ3IHH2</accession>
<dbReference type="Gene3D" id="3.40.50.12780">
    <property type="entry name" value="N-terminal domain of ligase-like"/>
    <property type="match status" value="1"/>
</dbReference>
<dbReference type="EMBL" id="BNAU01000001">
    <property type="protein sequence ID" value="GHE80575.1"/>
    <property type="molecule type" value="Genomic_DNA"/>
</dbReference>
<name>A0ABQ3IHH2_9PSEU</name>
<dbReference type="RefSeq" id="WP_191243130.1">
    <property type="nucleotide sequence ID" value="NZ_BNAU01000001.1"/>
</dbReference>
<dbReference type="InterPro" id="IPR000873">
    <property type="entry name" value="AMP-dep_synth/lig_dom"/>
</dbReference>
<proteinExistence type="inferred from homology"/>
<organism evidence="5 6">
    <name type="scientific">Amycolatopsis deserti</name>
    <dbReference type="NCBI Taxonomy" id="185696"/>
    <lineage>
        <taxon>Bacteria</taxon>
        <taxon>Bacillati</taxon>
        <taxon>Actinomycetota</taxon>
        <taxon>Actinomycetes</taxon>
        <taxon>Pseudonocardiales</taxon>
        <taxon>Pseudonocardiaceae</taxon>
        <taxon>Amycolatopsis</taxon>
    </lineage>
</organism>
<reference evidence="6" key="1">
    <citation type="journal article" date="2019" name="Int. J. Syst. Evol. Microbiol.">
        <title>The Global Catalogue of Microorganisms (GCM) 10K type strain sequencing project: providing services to taxonomists for standard genome sequencing and annotation.</title>
        <authorList>
            <consortium name="The Broad Institute Genomics Platform"/>
            <consortium name="The Broad Institute Genome Sequencing Center for Infectious Disease"/>
            <person name="Wu L."/>
            <person name="Ma J."/>
        </authorList>
    </citation>
    <scope>NUCLEOTIDE SEQUENCE [LARGE SCALE GENOMIC DNA]</scope>
    <source>
        <strain evidence="6">CGMCC 4.7677</strain>
    </source>
</reference>
<feature type="domain" description="AMP-dependent synthetase/ligase" evidence="3">
    <location>
        <begin position="22"/>
        <end position="398"/>
    </location>
</feature>
<comment type="similarity">
    <text evidence="1">Belongs to the ATP-dependent AMP-binding enzyme family.</text>
</comment>
<dbReference type="SUPFAM" id="SSF56801">
    <property type="entry name" value="Acetyl-CoA synthetase-like"/>
    <property type="match status" value="1"/>
</dbReference>
<evidence type="ECO:0000313" key="6">
    <source>
        <dbReference type="Proteomes" id="UP000605897"/>
    </source>
</evidence>
<gene>
    <name evidence="5" type="ORF">GCM10017786_08430</name>
</gene>
<dbReference type="InterPro" id="IPR045851">
    <property type="entry name" value="AMP-bd_C_sf"/>
</dbReference>
<protein>
    <submittedName>
        <fullName evidence="5">AMP-binding protein</fullName>
    </submittedName>
</protein>
<evidence type="ECO:0000259" key="3">
    <source>
        <dbReference type="Pfam" id="PF00501"/>
    </source>
</evidence>
<feature type="domain" description="AMP-binding enzyme C-terminal" evidence="4">
    <location>
        <begin position="448"/>
        <end position="523"/>
    </location>
</feature>
<sequence>MTLDIDGTVYELYTGTITARLDAAAARWGDRTGWVFADREVTFAEAKEYADKVAAGLLDLGVRRGDKVALWTPNLFEWWATALGAMRIGALVVPMNTRFKEFEAAHVLGHSDASVLIYQPGFLDIDFDGLLQQVAPGIEIADGGHVSSEVLPRLRRVITIGESRHPTLDWAALLDAPAVDVEALEQQLDPSDPVYIQFTSGTTSAPKGALLTHVHVANFAVELYLRLGVRPGEAIFNTQPFYHSGGAATLPVPLAIGCNLVVPHYYTPESTMRAIEKHRCVTRGGILTMFVMEMEHPDFHKYDRSSLRCAWTGGAPDLMDRVREVFGIELIQLYGATEGNGCLGDLDMPWEIRRLPCAGRPMTGAEVKIVHPETHEELPVGEIGDVWMRGPMTMLGYYKDPERTAEAMVDGWVRVGDLGSFDENGYFTFAGRLKDMIRVGGENTSAEEVELVVMQHPAVQQAQVIGVPDRRLGEVPLAFVELRPGAEASAEDIIAHCKARAANFRVPRHVRFVTEWPYTGSGKLAKGELRESVAEEFGLLGAVS</sequence>
<evidence type="ECO:0000256" key="2">
    <source>
        <dbReference type="ARBA" id="ARBA00022598"/>
    </source>
</evidence>
<comment type="caution">
    <text evidence="5">The sequence shown here is derived from an EMBL/GenBank/DDBJ whole genome shotgun (WGS) entry which is preliminary data.</text>
</comment>
<dbReference type="PANTHER" id="PTHR43201">
    <property type="entry name" value="ACYL-COA SYNTHETASE"/>
    <property type="match status" value="1"/>
</dbReference>
<dbReference type="Pfam" id="PF13193">
    <property type="entry name" value="AMP-binding_C"/>
    <property type="match status" value="1"/>
</dbReference>
<dbReference type="Proteomes" id="UP000605897">
    <property type="component" value="Unassembled WGS sequence"/>
</dbReference>
<dbReference type="InterPro" id="IPR042099">
    <property type="entry name" value="ANL_N_sf"/>
</dbReference>
<evidence type="ECO:0000256" key="1">
    <source>
        <dbReference type="ARBA" id="ARBA00006432"/>
    </source>
</evidence>
<keyword evidence="6" id="KW-1185">Reference proteome</keyword>
<evidence type="ECO:0000313" key="5">
    <source>
        <dbReference type="EMBL" id="GHE80575.1"/>
    </source>
</evidence>
<dbReference type="PANTHER" id="PTHR43201:SF5">
    <property type="entry name" value="MEDIUM-CHAIN ACYL-COA LIGASE ACSF2, MITOCHONDRIAL"/>
    <property type="match status" value="1"/>
</dbReference>
<keyword evidence="2" id="KW-0436">Ligase</keyword>